<feature type="region of interest" description="Disordered" evidence="1">
    <location>
        <begin position="476"/>
        <end position="523"/>
    </location>
</feature>
<feature type="compositionally biased region" description="Polar residues" evidence="1">
    <location>
        <begin position="98"/>
        <end position="122"/>
    </location>
</feature>
<reference evidence="2 3" key="1">
    <citation type="journal article" date="2020" name="ISME J.">
        <title>Uncovering the hidden diversity of litter-decomposition mechanisms in mushroom-forming fungi.</title>
        <authorList>
            <person name="Floudas D."/>
            <person name="Bentzer J."/>
            <person name="Ahren D."/>
            <person name="Johansson T."/>
            <person name="Persson P."/>
            <person name="Tunlid A."/>
        </authorList>
    </citation>
    <scope>NUCLEOTIDE SEQUENCE [LARGE SCALE GENOMIC DNA]</scope>
    <source>
        <strain evidence="2 3">CBS 661.87</strain>
    </source>
</reference>
<feature type="compositionally biased region" description="Low complexity" evidence="1">
    <location>
        <begin position="294"/>
        <end position="307"/>
    </location>
</feature>
<feature type="region of interest" description="Disordered" evidence="1">
    <location>
        <begin position="1"/>
        <end position="155"/>
    </location>
</feature>
<feature type="region of interest" description="Disordered" evidence="1">
    <location>
        <begin position="291"/>
        <end position="372"/>
    </location>
</feature>
<accession>A0A8H5HG96</accession>
<feature type="region of interest" description="Disordered" evidence="1">
    <location>
        <begin position="543"/>
        <end position="571"/>
    </location>
</feature>
<keyword evidence="3" id="KW-1185">Reference proteome</keyword>
<dbReference type="Proteomes" id="UP000565441">
    <property type="component" value="Unassembled WGS sequence"/>
</dbReference>
<feature type="compositionally biased region" description="Polar residues" evidence="1">
    <location>
        <begin position="15"/>
        <end position="28"/>
    </location>
</feature>
<feature type="compositionally biased region" description="Polar residues" evidence="1">
    <location>
        <begin position="51"/>
        <end position="86"/>
    </location>
</feature>
<dbReference type="EMBL" id="JAACJP010000008">
    <property type="protein sequence ID" value="KAF5382720.1"/>
    <property type="molecule type" value="Genomic_DNA"/>
</dbReference>
<evidence type="ECO:0000256" key="1">
    <source>
        <dbReference type="SAM" id="MobiDB-lite"/>
    </source>
</evidence>
<name>A0A8H5HG96_9AGAR</name>
<organism evidence="2 3">
    <name type="scientific">Tricholomella constricta</name>
    <dbReference type="NCBI Taxonomy" id="117010"/>
    <lineage>
        <taxon>Eukaryota</taxon>
        <taxon>Fungi</taxon>
        <taxon>Dikarya</taxon>
        <taxon>Basidiomycota</taxon>
        <taxon>Agaricomycotina</taxon>
        <taxon>Agaricomycetes</taxon>
        <taxon>Agaricomycetidae</taxon>
        <taxon>Agaricales</taxon>
        <taxon>Tricholomatineae</taxon>
        <taxon>Lyophyllaceae</taxon>
        <taxon>Tricholomella</taxon>
    </lineage>
</organism>
<feature type="compositionally biased region" description="Polar residues" evidence="1">
    <location>
        <begin position="311"/>
        <end position="331"/>
    </location>
</feature>
<comment type="caution">
    <text evidence="2">The sequence shown here is derived from an EMBL/GenBank/DDBJ whole genome shotgun (WGS) entry which is preliminary data.</text>
</comment>
<protein>
    <submittedName>
        <fullName evidence="2">Uncharacterized protein</fullName>
    </submittedName>
</protein>
<feature type="region of interest" description="Disordered" evidence="1">
    <location>
        <begin position="207"/>
        <end position="247"/>
    </location>
</feature>
<proteinExistence type="predicted"/>
<dbReference type="AlphaFoldDB" id="A0A8H5HG96"/>
<feature type="compositionally biased region" description="Low complexity" evidence="1">
    <location>
        <begin position="128"/>
        <end position="140"/>
    </location>
</feature>
<feature type="compositionally biased region" description="Low complexity" evidence="1">
    <location>
        <begin position="332"/>
        <end position="344"/>
    </location>
</feature>
<feature type="compositionally biased region" description="Basic and acidic residues" evidence="1">
    <location>
        <begin position="556"/>
        <end position="571"/>
    </location>
</feature>
<feature type="compositionally biased region" description="Polar residues" evidence="1">
    <location>
        <begin position="217"/>
        <end position="247"/>
    </location>
</feature>
<evidence type="ECO:0000313" key="2">
    <source>
        <dbReference type="EMBL" id="KAF5382720.1"/>
    </source>
</evidence>
<dbReference type="OrthoDB" id="3367070at2759"/>
<sequence>MGFFSSRKAEDTENHVPTSNKDSSNDKSVANVIRSRFYGKIKGKERDEQPSHSFTTTSASPAQTLSNPTPSSSAHIRQPSPLSSHANAARSAGPSILRVQQESKSLPPTPSRKTTQTTSNMGPPSSPSPSRVSSASALRPQRSNIAAPLPRQPTDNVTMTLAQRLNELAAANSEGLLNDDEYRLLRQNLFERFATTTTVPTEAPVVPVARPRPRGASASQEGKPTSRPLSNFQVEVNRSPSIRSKSSVASGVASFLRRATSRRTPSGSNDYSDTSSLFSSASVTSNIFKRGLSKKSSASSVRTTTSRTHADTISISSRTGMGSQSDHSPLFSSSASRSAASIRRLATPPSSFPSRIIGNETPSRNSAFNPDMQDDERLQTTTEIRQEILAVEAEARRLMDAFNGLEMTTLAKLQRYQGRSLLQDSETVADSMWTLIPDGRSQRRIVIADNDMVSLRSATSAGTGISMTRKARSKASLAASASLNSTRPGSLHRKNSSSSVGSQERKLGGRSNIPPVPALPSSYGHLGVGSVSNVSLARSHVTMSAVPEDEQAGADTRTDEGKIEGEMDDIRRRREEVNERYAARLEYLRAKLKGAQLHEKLARK</sequence>
<evidence type="ECO:0000313" key="3">
    <source>
        <dbReference type="Proteomes" id="UP000565441"/>
    </source>
</evidence>
<gene>
    <name evidence="2" type="ORF">D9615_002836</name>
</gene>